<dbReference type="PANTHER" id="PTHR37539:SF1">
    <property type="entry name" value="ER-BOUND OXYGENASE MPAB_MPAB'_RUBBER OXYGENASE CATALYTIC DOMAIN-CONTAINING PROTEIN"/>
    <property type="match status" value="1"/>
</dbReference>
<proteinExistence type="predicted"/>
<dbReference type="PANTHER" id="PTHR37539">
    <property type="entry name" value="SECRETED PROTEIN-RELATED"/>
    <property type="match status" value="1"/>
</dbReference>
<dbReference type="AlphaFoldDB" id="A0A7W7VKU6"/>
<keyword evidence="4" id="KW-1185">Reference proteome</keyword>
<dbReference type="Proteomes" id="UP000552644">
    <property type="component" value="Unassembled WGS sequence"/>
</dbReference>
<accession>A0A7W7VKU6</accession>
<dbReference type="Pfam" id="PF09995">
    <property type="entry name" value="MPAB_Lcp_cat"/>
    <property type="match status" value="1"/>
</dbReference>
<feature type="compositionally biased region" description="Basic and acidic residues" evidence="1">
    <location>
        <begin position="373"/>
        <end position="384"/>
    </location>
</feature>
<evidence type="ECO:0000256" key="1">
    <source>
        <dbReference type="SAM" id="MobiDB-lite"/>
    </source>
</evidence>
<dbReference type="EMBL" id="JACHJP010000001">
    <property type="protein sequence ID" value="MBB4913485.1"/>
    <property type="molecule type" value="Genomic_DNA"/>
</dbReference>
<name>A0A7W7VKU6_9ACTN</name>
<dbReference type="GO" id="GO:0016491">
    <property type="term" value="F:oxidoreductase activity"/>
    <property type="evidence" value="ECO:0007669"/>
    <property type="project" value="InterPro"/>
</dbReference>
<evidence type="ECO:0000313" key="3">
    <source>
        <dbReference type="EMBL" id="MBB4913485.1"/>
    </source>
</evidence>
<reference evidence="3 4" key="1">
    <citation type="submission" date="2020-08" db="EMBL/GenBank/DDBJ databases">
        <title>Genomic Encyclopedia of Type Strains, Phase III (KMG-III): the genomes of soil and plant-associated and newly described type strains.</title>
        <authorList>
            <person name="Whitman W."/>
        </authorList>
    </citation>
    <scope>NUCLEOTIDE SEQUENCE [LARGE SCALE GENOMIC DNA]</scope>
    <source>
        <strain evidence="3 4">CECT 8840</strain>
    </source>
</reference>
<evidence type="ECO:0000313" key="4">
    <source>
        <dbReference type="Proteomes" id="UP000552644"/>
    </source>
</evidence>
<organism evidence="3 4">
    <name type="scientific">Streptosporangium saharense</name>
    <dbReference type="NCBI Taxonomy" id="1706840"/>
    <lineage>
        <taxon>Bacteria</taxon>
        <taxon>Bacillati</taxon>
        <taxon>Actinomycetota</taxon>
        <taxon>Actinomycetes</taxon>
        <taxon>Streptosporangiales</taxon>
        <taxon>Streptosporangiaceae</taxon>
        <taxon>Streptosporangium</taxon>
    </lineage>
</organism>
<comment type="caution">
    <text evidence="3">The sequence shown here is derived from an EMBL/GenBank/DDBJ whole genome shotgun (WGS) entry which is preliminary data.</text>
</comment>
<feature type="region of interest" description="Disordered" evidence="1">
    <location>
        <begin position="373"/>
        <end position="395"/>
    </location>
</feature>
<evidence type="ECO:0000259" key="2">
    <source>
        <dbReference type="Pfam" id="PF09995"/>
    </source>
</evidence>
<feature type="domain" description="ER-bound oxygenase mpaB/mpaB'/Rubber oxygenase catalytic" evidence="2">
    <location>
        <begin position="154"/>
        <end position="346"/>
    </location>
</feature>
<protein>
    <recommendedName>
        <fullName evidence="2">ER-bound oxygenase mpaB/mpaB'/Rubber oxygenase catalytic domain-containing protein</fullName>
    </recommendedName>
</protein>
<sequence>MAPTRFREAERRGRAISRPLLRLAHVSPEIDESLMERLRAALMERDELGAALAGAMRLPPGDPGRVSHRQVAAALRDAPHLADDLPPALERFMAELTTVPGWVDWERVERGAAAFRYLGSNANDVLLQLSLIGGYRFGGPADLLVLTDGLGGENTLGRLAETQKWTHEVTRAGGLRPGAEGWRLTVHVRAMHALVNARFEPSWDSGRWGLPINQSDQAGTLGLFDSTVILGCLGLGVPLSRRQRDDLMHLWRYVGWLMGVAPDFLTDVESVRHRLNYHILLSAGGQTEAGRTLARAAVETQRMRAFGHRNALVERLHQRYERARTLSMLTAFLGLSGMRDLGLPVRLPWALVLAFVGNTLRYRVLGALPGGRRRTEERGARAQERVLASTSRELP</sequence>
<dbReference type="InterPro" id="IPR037473">
    <property type="entry name" value="Lcp-like"/>
</dbReference>
<gene>
    <name evidence="3" type="ORF">FHS44_000557</name>
</gene>
<dbReference type="InterPro" id="IPR018713">
    <property type="entry name" value="MPAB/Lcp_cat_dom"/>
</dbReference>
<dbReference type="RefSeq" id="WP_221460296.1">
    <property type="nucleotide sequence ID" value="NZ_JACHJP010000001.1"/>
</dbReference>